<dbReference type="GO" id="GO:0031390">
    <property type="term" value="C:Ctf18 RFC-like complex"/>
    <property type="evidence" value="ECO:0007669"/>
    <property type="project" value="InterPro"/>
</dbReference>
<dbReference type="GO" id="GO:0007064">
    <property type="term" value="P:mitotic sister chromatid cohesion"/>
    <property type="evidence" value="ECO:0007669"/>
    <property type="project" value="InterPro"/>
</dbReference>
<name>A0A816JBJ2_BRANA</name>
<dbReference type="Proteomes" id="UP001295469">
    <property type="component" value="Chromosome C09"/>
</dbReference>
<evidence type="ECO:0000313" key="1">
    <source>
        <dbReference type="EMBL" id="CAF1754646.1"/>
    </source>
</evidence>
<dbReference type="EMBL" id="HG994373">
    <property type="protein sequence ID" value="CAF1754646.1"/>
    <property type="molecule type" value="Genomic_DNA"/>
</dbReference>
<sequence length="148" mass="16390">MEIRVKCGCGEEECSEWMIVELQGVVETQSSFQGSVQNLEIGHLCHSDSSQETYTFTVGYHELTGSKVTLKKPLLVLKKLQKGTDGSSKKETELEVVGIIRSKILFKTRPKPLFSGITSLFCSCLLSETLSLKLALTFLSYLFDSGTN</sequence>
<gene>
    <name evidence="1" type="ORF">DARMORV10_C09P41630.1</name>
</gene>
<dbReference type="Pfam" id="PF09696">
    <property type="entry name" value="Ctf8"/>
    <property type="match status" value="1"/>
</dbReference>
<organism evidence="1">
    <name type="scientific">Brassica napus</name>
    <name type="common">Rape</name>
    <dbReference type="NCBI Taxonomy" id="3708"/>
    <lineage>
        <taxon>Eukaryota</taxon>
        <taxon>Viridiplantae</taxon>
        <taxon>Streptophyta</taxon>
        <taxon>Embryophyta</taxon>
        <taxon>Tracheophyta</taxon>
        <taxon>Spermatophyta</taxon>
        <taxon>Magnoliopsida</taxon>
        <taxon>eudicotyledons</taxon>
        <taxon>Gunneridae</taxon>
        <taxon>Pentapetalae</taxon>
        <taxon>rosids</taxon>
        <taxon>malvids</taxon>
        <taxon>Brassicales</taxon>
        <taxon>Brassicaceae</taxon>
        <taxon>Brassiceae</taxon>
        <taxon>Brassica</taxon>
    </lineage>
</organism>
<dbReference type="PANTHER" id="PTHR47475">
    <property type="entry name" value="CHROMOSOME TRANSMISSION FIDELITY PROTEIN 8"/>
    <property type="match status" value="1"/>
</dbReference>
<dbReference type="InterPro" id="IPR018607">
    <property type="entry name" value="Ctf8"/>
</dbReference>
<proteinExistence type="predicted"/>
<dbReference type="AlphaFoldDB" id="A0A816JBJ2"/>
<protein>
    <submittedName>
        <fullName evidence="1">(rape) hypothetical protein</fullName>
    </submittedName>
</protein>
<reference evidence="1" key="1">
    <citation type="submission" date="2021-01" db="EMBL/GenBank/DDBJ databases">
        <authorList>
            <consortium name="Genoscope - CEA"/>
            <person name="William W."/>
        </authorList>
    </citation>
    <scope>NUCLEOTIDE SEQUENCE</scope>
</reference>
<accession>A0A816JBJ2</accession>
<dbReference type="PANTHER" id="PTHR47475:SF2">
    <property type="entry name" value="CHROMOSOME TRANSMISSION FIDELITY PROTEIN 8"/>
    <property type="match status" value="1"/>
</dbReference>